<dbReference type="CDD" id="cd20507">
    <property type="entry name" value="CYCLIN_CCNB1-like_rpt1"/>
    <property type="match status" value="1"/>
</dbReference>
<evidence type="ECO:0000256" key="1">
    <source>
        <dbReference type="ARBA" id="ARBA00022618"/>
    </source>
</evidence>
<evidence type="ECO:0000256" key="5">
    <source>
        <dbReference type="SAM" id="MobiDB-lite"/>
    </source>
</evidence>
<name>A0AAD3CYW8_9STRA</name>
<reference evidence="8 9" key="1">
    <citation type="journal article" date="2021" name="Sci. Rep.">
        <title>The genome of the diatom Chaetoceros tenuissimus carries an ancient integrated fragment of an extant virus.</title>
        <authorList>
            <person name="Hongo Y."/>
            <person name="Kimura K."/>
            <person name="Takaki Y."/>
            <person name="Yoshida Y."/>
            <person name="Baba S."/>
            <person name="Kobayashi G."/>
            <person name="Nagasaki K."/>
            <person name="Hano T."/>
            <person name="Tomaru Y."/>
        </authorList>
    </citation>
    <scope>NUCLEOTIDE SEQUENCE [LARGE SCALE GENOMIC DNA]</scope>
    <source>
        <strain evidence="8 9">NIES-3715</strain>
    </source>
</reference>
<dbReference type="SMART" id="SM01332">
    <property type="entry name" value="Cyclin_C"/>
    <property type="match status" value="1"/>
</dbReference>
<dbReference type="InterPro" id="IPR013763">
    <property type="entry name" value="Cyclin-like_dom"/>
</dbReference>
<dbReference type="Pfam" id="PF02984">
    <property type="entry name" value="Cyclin_C"/>
    <property type="match status" value="1"/>
</dbReference>
<feature type="region of interest" description="Disordered" evidence="5">
    <location>
        <begin position="1"/>
        <end position="167"/>
    </location>
</feature>
<keyword evidence="9" id="KW-1185">Reference proteome</keyword>
<dbReference type="AlphaFoldDB" id="A0AAD3CYW8"/>
<dbReference type="EMBL" id="BLLK01000047">
    <property type="protein sequence ID" value="GFH53706.1"/>
    <property type="molecule type" value="Genomic_DNA"/>
</dbReference>
<dbReference type="GO" id="GO:0016538">
    <property type="term" value="F:cyclin-dependent protein serine/threonine kinase regulator activity"/>
    <property type="evidence" value="ECO:0007669"/>
    <property type="project" value="InterPro"/>
</dbReference>
<evidence type="ECO:0000259" key="7">
    <source>
        <dbReference type="SMART" id="SM01332"/>
    </source>
</evidence>
<dbReference type="SMART" id="SM00385">
    <property type="entry name" value="CYCLIN"/>
    <property type="match status" value="2"/>
</dbReference>
<protein>
    <submittedName>
        <fullName evidence="8">Cyclin A</fullName>
    </submittedName>
</protein>
<feature type="compositionally biased region" description="Polar residues" evidence="5">
    <location>
        <begin position="9"/>
        <end position="21"/>
    </location>
</feature>
<dbReference type="PANTHER" id="PTHR10177">
    <property type="entry name" value="CYCLINS"/>
    <property type="match status" value="1"/>
</dbReference>
<dbReference type="FunFam" id="1.10.472.10:FF:000001">
    <property type="entry name" value="G2/mitotic-specific cyclin"/>
    <property type="match status" value="1"/>
</dbReference>
<feature type="domain" description="Cyclin-like" evidence="6">
    <location>
        <begin position="364"/>
        <end position="457"/>
    </location>
</feature>
<evidence type="ECO:0000256" key="4">
    <source>
        <dbReference type="RuleBase" id="RU000383"/>
    </source>
</evidence>
<proteinExistence type="inferred from homology"/>
<dbReference type="PROSITE" id="PS00292">
    <property type="entry name" value="CYCLINS"/>
    <property type="match status" value="1"/>
</dbReference>
<keyword evidence="1" id="KW-0132">Cell division</keyword>
<dbReference type="Pfam" id="PF00134">
    <property type="entry name" value="Cyclin_N"/>
    <property type="match status" value="1"/>
</dbReference>
<dbReference type="SUPFAM" id="SSF47954">
    <property type="entry name" value="Cyclin-like"/>
    <property type="match status" value="2"/>
</dbReference>
<feature type="compositionally biased region" description="Basic residues" evidence="5">
    <location>
        <begin position="103"/>
        <end position="113"/>
    </location>
</feature>
<dbReference type="Proteomes" id="UP001054902">
    <property type="component" value="Unassembled WGS sequence"/>
</dbReference>
<sequence>MRLRPRLSLDNNANTTQPSNTTRRKNALRDLSNNKGANNANSKKGNDIAKRQRTRSSMGRAGQAQIQIAEDETQQQRPRTRNSLSRQAQIVLEDDSSSNAKPAPRRQSARVKAKIAQEKKEASKAKKEAAKKLAQEKKAAKRRRSAAFEARSMPPAKKMRTAANASKVTMRQINREAKSRLVNSIENESDYLVHPEYRLQRASFDGKNLTLGIPKHDQFLRNDVLRNTPYATDMLQQLYAAETKTRPKQYVDKQNDINSKMRAILIDWLVEVHMKFRLVPETLYLCVNIIDRYCSIQEVRRSQLQLVGVTALFLACKYEEIYPPEVRDCVYITDRAYTNEEVLDMEQDIVAKLQFCFTVPTAYPFLQRFFTLVRASDVVKHAASYYNERTLQEHEMLQYRPSEICAASVVLALNHPEIAEEDGRDLNTKKAFIPPILLEYTGFDKKRIYQIAKIIAGKVAEEPITASNRELIAVKKKYDNRKYSYISTEYDLPSMPRSL</sequence>
<dbReference type="GO" id="GO:0051301">
    <property type="term" value="P:cell division"/>
    <property type="evidence" value="ECO:0007669"/>
    <property type="project" value="UniProtKB-KW"/>
</dbReference>
<organism evidence="8 9">
    <name type="scientific">Chaetoceros tenuissimus</name>
    <dbReference type="NCBI Taxonomy" id="426638"/>
    <lineage>
        <taxon>Eukaryota</taxon>
        <taxon>Sar</taxon>
        <taxon>Stramenopiles</taxon>
        <taxon>Ochrophyta</taxon>
        <taxon>Bacillariophyta</taxon>
        <taxon>Coscinodiscophyceae</taxon>
        <taxon>Chaetocerotophycidae</taxon>
        <taxon>Chaetocerotales</taxon>
        <taxon>Chaetocerotaceae</taxon>
        <taxon>Chaetoceros</taxon>
    </lineage>
</organism>
<dbReference type="InterPro" id="IPR048258">
    <property type="entry name" value="Cyclins_cyclin-box"/>
</dbReference>
<dbReference type="GO" id="GO:0044772">
    <property type="term" value="P:mitotic cell cycle phase transition"/>
    <property type="evidence" value="ECO:0007669"/>
    <property type="project" value="InterPro"/>
</dbReference>
<dbReference type="CDD" id="cd20537">
    <property type="entry name" value="CYCLIN_CCNO-like_rpt2"/>
    <property type="match status" value="1"/>
</dbReference>
<dbReference type="InterPro" id="IPR006671">
    <property type="entry name" value="Cyclin_N"/>
</dbReference>
<evidence type="ECO:0000313" key="8">
    <source>
        <dbReference type="EMBL" id="GFH53706.1"/>
    </source>
</evidence>
<dbReference type="InterPro" id="IPR004367">
    <property type="entry name" value="Cyclin_C-dom"/>
</dbReference>
<feature type="compositionally biased region" description="Low complexity" evidence="5">
    <location>
        <begin position="33"/>
        <end position="43"/>
    </location>
</feature>
<dbReference type="InterPro" id="IPR039361">
    <property type="entry name" value="Cyclin"/>
</dbReference>
<feature type="domain" description="Cyclin C-terminal" evidence="7">
    <location>
        <begin position="360"/>
        <end position="492"/>
    </location>
</feature>
<evidence type="ECO:0000313" key="9">
    <source>
        <dbReference type="Proteomes" id="UP001054902"/>
    </source>
</evidence>
<dbReference type="PIRSF" id="PIRSF001771">
    <property type="entry name" value="Cyclin_A_B_D_E"/>
    <property type="match status" value="1"/>
</dbReference>
<feature type="compositionally biased region" description="Polar residues" evidence="5">
    <location>
        <begin position="75"/>
        <end position="88"/>
    </location>
</feature>
<feature type="domain" description="Cyclin-like" evidence="6">
    <location>
        <begin position="267"/>
        <end position="351"/>
    </location>
</feature>
<comment type="caution">
    <text evidence="8">The sequence shown here is derived from an EMBL/GenBank/DDBJ whole genome shotgun (WGS) entry which is preliminary data.</text>
</comment>
<feature type="compositionally biased region" description="Basic and acidic residues" evidence="5">
    <location>
        <begin position="115"/>
        <end position="138"/>
    </location>
</feature>
<evidence type="ECO:0000259" key="6">
    <source>
        <dbReference type="SMART" id="SM00385"/>
    </source>
</evidence>
<keyword evidence="3" id="KW-0131">Cell cycle</keyword>
<evidence type="ECO:0000256" key="3">
    <source>
        <dbReference type="ARBA" id="ARBA00023306"/>
    </source>
</evidence>
<dbReference type="Gene3D" id="1.10.472.10">
    <property type="entry name" value="Cyclin-like"/>
    <property type="match status" value="2"/>
</dbReference>
<keyword evidence="2 4" id="KW-0195">Cyclin</keyword>
<dbReference type="InterPro" id="IPR036915">
    <property type="entry name" value="Cyclin-like_sf"/>
</dbReference>
<gene>
    <name evidence="8" type="ORF">CTEN210_10182</name>
</gene>
<comment type="similarity">
    <text evidence="4">Belongs to the cyclin family.</text>
</comment>
<evidence type="ECO:0000256" key="2">
    <source>
        <dbReference type="ARBA" id="ARBA00023127"/>
    </source>
</evidence>
<dbReference type="InterPro" id="IPR046965">
    <property type="entry name" value="Cyclin_A/B-like"/>
</dbReference>
<accession>A0AAD3CYW8</accession>